<organism evidence="2 3">
    <name type="scientific">Phytophthora sojae (strain P6497)</name>
    <name type="common">Soybean stem and root rot agent</name>
    <name type="synonym">Phytophthora megasperma f. sp. glycines</name>
    <dbReference type="NCBI Taxonomy" id="1094619"/>
    <lineage>
        <taxon>Eukaryota</taxon>
        <taxon>Sar</taxon>
        <taxon>Stramenopiles</taxon>
        <taxon>Oomycota</taxon>
        <taxon>Peronosporomycetes</taxon>
        <taxon>Peronosporales</taxon>
        <taxon>Peronosporaceae</taxon>
        <taxon>Phytophthora</taxon>
    </lineage>
</organism>
<dbReference type="Gene3D" id="3.90.550.10">
    <property type="entry name" value="Spore Coat Polysaccharide Biosynthesis Protein SpsA, Chain A"/>
    <property type="match status" value="1"/>
</dbReference>
<dbReference type="PANTHER" id="PTHR43083:SF6">
    <property type="entry name" value="MANNAN POLYMERASE COMPLEXES SUBUNIT MNN9"/>
    <property type="match status" value="1"/>
</dbReference>
<sequence length="284" mass="32351">MHYRIENTDLLAQDETRDKDSLLLIIVFNGAESWGANRTVADFFPLLEPMDSRKEKMSIALLTSSKDDFEKVKGIFADEIQHYAQLSVIFRNDFSPEGLTRENRLDDTIQANRRRMLARYRNYALLSTLQTWHQHVVWLDADVISIPPDPSPSWPNVPGLDSVHPLCARGNWYVYDLNAWVGHRKVRPPLATGFVPGPLSVRNMQDLYAETEDVVQLDSVGGTMLYVRADVHCQGVIFPSHYVIGSEWGAEGYDGIETEGICYSAHFLGFKCWGMPKEIIYHSE</sequence>
<dbReference type="RefSeq" id="XP_009520629.1">
    <property type="nucleotide sequence ID" value="XM_009522334.1"/>
</dbReference>
<dbReference type="AlphaFoldDB" id="G4YSB0"/>
<name>G4YSB0_PHYSP</name>
<dbReference type="InterPro" id="IPR029044">
    <property type="entry name" value="Nucleotide-diphossugar_trans"/>
</dbReference>
<evidence type="ECO:0000313" key="3">
    <source>
        <dbReference type="Proteomes" id="UP000002640"/>
    </source>
</evidence>
<evidence type="ECO:0000313" key="2">
    <source>
        <dbReference type="EMBL" id="EGZ25341.1"/>
    </source>
</evidence>
<proteinExistence type="inferred from homology"/>
<dbReference type="GeneID" id="20655018"/>
<dbReference type="KEGG" id="psoj:PHYSODRAFT_478556"/>
<reference evidence="2 3" key="1">
    <citation type="journal article" date="2006" name="Science">
        <title>Phytophthora genome sequences uncover evolutionary origins and mechanisms of pathogenesis.</title>
        <authorList>
            <person name="Tyler B.M."/>
            <person name="Tripathy S."/>
            <person name="Zhang X."/>
            <person name="Dehal P."/>
            <person name="Jiang R.H."/>
            <person name="Aerts A."/>
            <person name="Arredondo F.D."/>
            <person name="Baxter L."/>
            <person name="Bensasson D."/>
            <person name="Beynon J.L."/>
            <person name="Chapman J."/>
            <person name="Damasceno C.M."/>
            <person name="Dorrance A.E."/>
            <person name="Dou D."/>
            <person name="Dickerman A.W."/>
            <person name="Dubchak I.L."/>
            <person name="Garbelotto M."/>
            <person name="Gijzen M."/>
            <person name="Gordon S.G."/>
            <person name="Govers F."/>
            <person name="Grunwald N.J."/>
            <person name="Huang W."/>
            <person name="Ivors K.L."/>
            <person name="Jones R.W."/>
            <person name="Kamoun S."/>
            <person name="Krampis K."/>
            <person name="Lamour K.H."/>
            <person name="Lee M.K."/>
            <person name="McDonald W.H."/>
            <person name="Medina M."/>
            <person name="Meijer H.J."/>
            <person name="Nordberg E.K."/>
            <person name="Maclean D.J."/>
            <person name="Ospina-Giraldo M.D."/>
            <person name="Morris P.F."/>
            <person name="Phuntumart V."/>
            <person name="Putnam N.H."/>
            <person name="Rash S."/>
            <person name="Rose J.K."/>
            <person name="Sakihama Y."/>
            <person name="Salamov A.A."/>
            <person name="Savidor A."/>
            <person name="Scheuring C.F."/>
            <person name="Smith B.M."/>
            <person name="Sobral B.W."/>
            <person name="Terry A."/>
            <person name="Torto-Alalibo T.A."/>
            <person name="Win J."/>
            <person name="Xu Z."/>
            <person name="Zhang H."/>
            <person name="Grigoriev I.V."/>
            <person name="Rokhsar D.S."/>
            <person name="Boore J.L."/>
        </authorList>
    </citation>
    <scope>NUCLEOTIDE SEQUENCE [LARGE SCALE GENOMIC DNA]</scope>
    <source>
        <strain evidence="2 3">P6497</strain>
    </source>
</reference>
<dbReference type="Proteomes" id="UP000002640">
    <property type="component" value="Unassembled WGS sequence"/>
</dbReference>
<comment type="similarity">
    <text evidence="1">Belongs to the ANP1/MMN9/VAN1 family.</text>
</comment>
<dbReference type="InterPro" id="IPR052086">
    <property type="entry name" value="Mannan_Polymerase_Subunit"/>
</dbReference>
<evidence type="ECO:0000256" key="1">
    <source>
        <dbReference type="ARBA" id="ARBA00037964"/>
    </source>
</evidence>
<dbReference type="InParanoid" id="G4YSB0"/>
<evidence type="ECO:0008006" key="4">
    <source>
        <dbReference type="Google" id="ProtNLM"/>
    </source>
</evidence>
<dbReference type="Pfam" id="PF03452">
    <property type="entry name" value="Anp1"/>
    <property type="match status" value="2"/>
</dbReference>
<accession>G4YSB0</accession>
<dbReference type="SMR" id="G4YSB0"/>
<protein>
    <recommendedName>
        <fullName evidence="4">Glycosyltransferase family 62 protein</fullName>
    </recommendedName>
</protein>
<keyword evidence="3" id="KW-1185">Reference proteome</keyword>
<dbReference type="EMBL" id="JH159152">
    <property type="protein sequence ID" value="EGZ25341.1"/>
    <property type="molecule type" value="Genomic_DNA"/>
</dbReference>
<gene>
    <name evidence="2" type="ORF">PHYSODRAFT_478556</name>
</gene>
<dbReference type="PANTHER" id="PTHR43083">
    <property type="entry name" value="MANNAN POLYMERASE II"/>
    <property type="match status" value="1"/>
</dbReference>